<keyword evidence="1" id="KW-0732">Signal</keyword>
<evidence type="ECO:0000256" key="1">
    <source>
        <dbReference type="SAM" id="SignalP"/>
    </source>
</evidence>
<dbReference type="Proteomes" id="UP000781932">
    <property type="component" value="Unassembled WGS sequence"/>
</dbReference>
<proteinExistence type="predicted"/>
<dbReference type="EMBL" id="JAATWM020000033">
    <property type="protein sequence ID" value="KAF9873106.1"/>
    <property type="molecule type" value="Genomic_DNA"/>
</dbReference>
<reference evidence="3" key="1">
    <citation type="submission" date="2020-03" db="EMBL/GenBank/DDBJ databases">
        <authorList>
            <person name="He L."/>
        </authorList>
    </citation>
    <scope>NUCLEOTIDE SEQUENCE</scope>
    <source>
        <strain evidence="3">CkLH20</strain>
    </source>
</reference>
<name>A0A9P6LHE8_9PEZI</name>
<evidence type="ECO:0000313" key="4">
    <source>
        <dbReference type="Proteomes" id="UP000781932"/>
    </source>
</evidence>
<keyword evidence="4" id="KW-1185">Reference proteome</keyword>
<feature type="domain" description="F-box" evidence="2">
    <location>
        <begin position="1"/>
        <end position="51"/>
    </location>
</feature>
<organism evidence="3 4">
    <name type="scientific">Colletotrichum karsti</name>
    <dbReference type="NCBI Taxonomy" id="1095194"/>
    <lineage>
        <taxon>Eukaryota</taxon>
        <taxon>Fungi</taxon>
        <taxon>Dikarya</taxon>
        <taxon>Ascomycota</taxon>
        <taxon>Pezizomycotina</taxon>
        <taxon>Sordariomycetes</taxon>
        <taxon>Hypocreomycetidae</taxon>
        <taxon>Glomerellales</taxon>
        <taxon>Glomerellaceae</taxon>
        <taxon>Colletotrichum</taxon>
        <taxon>Colletotrichum boninense species complex</taxon>
    </lineage>
</organism>
<dbReference type="InterPro" id="IPR001810">
    <property type="entry name" value="F-box_dom"/>
</dbReference>
<evidence type="ECO:0000259" key="2">
    <source>
        <dbReference type="PROSITE" id="PS50181"/>
    </source>
</evidence>
<protein>
    <recommendedName>
        <fullName evidence="2">F-box domain-containing protein</fullName>
    </recommendedName>
</protein>
<accession>A0A9P6LHE8</accession>
<dbReference type="RefSeq" id="XP_038742567.1">
    <property type="nucleotide sequence ID" value="XM_038891984.1"/>
</dbReference>
<dbReference type="PROSITE" id="PS50181">
    <property type="entry name" value="FBOX"/>
    <property type="match status" value="1"/>
</dbReference>
<dbReference type="AlphaFoldDB" id="A0A9P6LHE8"/>
<reference evidence="3" key="2">
    <citation type="submission" date="2020-11" db="EMBL/GenBank/DDBJ databases">
        <title>Whole genome sequencing of Colletotrichum sp.</title>
        <authorList>
            <person name="Li H."/>
        </authorList>
    </citation>
    <scope>NUCLEOTIDE SEQUENCE</scope>
    <source>
        <strain evidence="3">CkLH20</strain>
    </source>
</reference>
<feature type="signal peptide" evidence="1">
    <location>
        <begin position="1"/>
        <end position="18"/>
    </location>
</feature>
<dbReference type="OrthoDB" id="4830881at2759"/>
<comment type="caution">
    <text evidence="3">The sequence shown here is derived from an EMBL/GenBank/DDBJ whole genome shotgun (WGS) entry which is preliminary data.</text>
</comment>
<sequence length="449" mass="51127">MLLLLNLPVEVLEAVVQASDTVSTLNSIARTCRHLKTIANPILHRRALQEKACWDWATKRDRGDIFERVLAHQITSRWVFRAHDLNVCLLEALKAGSFRIANILLDAGAEVLYSAGSRQCPRCDETVDWLKGQSRLHLGSLAIAARSRYHLTFWYRSIPVKPYNSETEYWRLKKRAMEKILRQLRKDLDQNRLKNPEVSRDEYQRELDIALVEAASADAHSIELMDFLLTAGANINADASVNAGVDNSPQVVGQVWHSAVDEEVPSLFRAKVEFLINHGVDTTRVWSWHGVQTTIDFFLRKLQWAYLYTGDASFVERNLLFTDILESFGCLQWPQVRFGHSTAENGSLPDMQVRDVNEPGARELQMIFDDDPGSMKSMALLEALRSHLRRKQPGNCAETSSSVAEQPEVYGTKEIRDFDACCLELPRGIEGLEELYRTWIAERQCLNVT</sequence>
<feature type="chain" id="PRO_5040137673" description="F-box domain-containing protein" evidence="1">
    <location>
        <begin position="19"/>
        <end position="449"/>
    </location>
</feature>
<gene>
    <name evidence="3" type="ORF">CkaCkLH20_09269</name>
</gene>
<evidence type="ECO:0000313" key="3">
    <source>
        <dbReference type="EMBL" id="KAF9873106.1"/>
    </source>
</evidence>
<dbReference type="InterPro" id="IPR002110">
    <property type="entry name" value="Ankyrin_rpt"/>
</dbReference>
<dbReference type="SMART" id="SM00248">
    <property type="entry name" value="ANK"/>
    <property type="match status" value="2"/>
</dbReference>
<dbReference type="GeneID" id="62165058"/>